<evidence type="ECO:0000313" key="1">
    <source>
        <dbReference type="EMBL" id="SEW42034.1"/>
    </source>
</evidence>
<proteinExistence type="predicted"/>
<organism evidence="1 2">
    <name type="scientific">[Clostridium] fimetarium</name>
    <dbReference type="NCBI Taxonomy" id="99656"/>
    <lineage>
        <taxon>Bacteria</taxon>
        <taxon>Bacillati</taxon>
        <taxon>Bacillota</taxon>
        <taxon>Clostridia</taxon>
        <taxon>Lachnospirales</taxon>
        <taxon>Lachnospiraceae</taxon>
    </lineage>
</organism>
<gene>
    <name evidence="1" type="ORF">SAMN05421659_11860</name>
</gene>
<sequence>MKIKKVFSKSTYLPNQKSYNELIDYDYKFNAAFRSCDVLPKSFLQSDEWRFIKYYRKFQCNKGNIWEKIYIKRLHSLSMKTGIDVENNTSIGKGLIVGHWGRIVINGMAHFGNELFITHGVTIGRDTRGKRKGVPTFGDRVCIRTNSTVVGNVHIGNDVLIAPNTFVNFDVPDHSIVIGNPASVHYRDNATEGHIPKID</sequence>
<dbReference type="RefSeq" id="WP_092456948.1">
    <property type="nucleotide sequence ID" value="NZ_FOJI01000018.1"/>
</dbReference>
<evidence type="ECO:0000313" key="2">
    <source>
        <dbReference type="Proteomes" id="UP000199701"/>
    </source>
</evidence>
<dbReference type="PANTHER" id="PTHR42811">
    <property type="entry name" value="SERINE ACETYLTRANSFERASE"/>
    <property type="match status" value="1"/>
</dbReference>
<name>A0A1I0RM49_9FIRM</name>
<dbReference type="SUPFAM" id="SSF51161">
    <property type="entry name" value="Trimeric LpxA-like enzymes"/>
    <property type="match status" value="1"/>
</dbReference>
<dbReference type="EMBL" id="FOJI01000018">
    <property type="protein sequence ID" value="SEW42034.1"/>
    <property type="molecule type" value="Genomic_DNA"/>
</dbReference>
<dbReference type="AlphaFoldDB" id="A0A1I0RM49"/>
<dbReference type="GO" id="GO:0016740">
    <property type="term" value="F:transferase activity"/>
    <property type="evidence" value="ECO:0007669"/>
    <property type="project" value="UniProtKB-KW"/>
</dbReference>
<dbReference type="STRING" id="99656.SAMN05421659_11860"/>
<dbReference type="InterPro" id="IPR011004">
    <property type="entry name" value="Trimer_LpxA-like_sf"/>
</dbReference>
<accession>A0A1I0RM49</accession>
<protein>
    <submittedName>
        <fullName evidence="1">Serine O-acetyltransferase</fullName>
    </submittedName>
</protein>
<keyword evidence="1" id="KW-0808">Transferase</keyword>
<reference evidence="1 2" key="1">
    <citation type="submission" date="2016-10" db="EMBL/GenBank/DDBJ databases">
        <authorList>
            <person name="de Groot N.N."/>
        </authorList>
    </citation>
    <scope>NUCLEOTIDE SEQUENCE [LARGE SCALE GENOMIC DNA]</scope>
    <source>
        <strain evidence="1 2">DSM 9179</strain>
    </source>
</reference>
<dbReference type="OrthoDB" id="9812571at2"/>
<keyword evidence="2" id="KW-1185">Reference proteome</keyword>
<dbReference type="Proteomes" id="UP000199701">
    <property type="component" value="Unassembled WGS sequence"/>
</dbReference>
<dbReference type="Gene3D" id="2.160.10.10">
    <property type="entry name" value="Hexapeptide repeat proteins"/>
    <property type="match status" value="1"/>
</dbReference>